<organism evidence="2">
    <name type="scientific">Cladocopium goreaui</name>
    <dbReference type="NCBI Taxonomy" id="2562237"/>
    <lineage>
        <taxon>Eukaryota</taxon>
        <taxon>Sar</taxon>
        <taxon>Alveolata</taxon>
        <taxon>Dinophyceae</taxon>
        <taxon>Suessiales</taxon>
        <taxon>Symbiodiniaceae</taxon>
        <taxon>Cladocopium</taxon>
    </lineage>
</organism>
<evidence type="ECO:0000256" key="1">
    <source>
        <dbReference type="SAM" id="MobiDB-lite"/>
    </source>
</evidence>
<name>A0A9P1CNJ0_9DINO</name>
<dbReference type="Proteomes" id="UP001152797">
    <property type="component" value="Unassembled WGS sequence"/>
</dbReference>
<gene>
    <name evidence="2" type="ORF">C1SCF055_LOCUS21995</name>
</gene>
<feature type="region of interest" description="Disordered" evidence="1">
    <location>
        <begin position="1"/>
        <end position="20"/>
    </location>
</feature>
<sequence length="135" mass="14133">MFWRSAQAQQAPSMMPPLSLESFLADPTPVPSPQGAVPFTTGNVEMWPPPNCEDVLPPVGGQLSVPRHDMAMPCWAMPAMPADMPPMGMPAMPAGMPPTGMPAMPAGMPPTGMPAMPAMPLSGGVEHFAVASWEP</sequence>
<reference evidence="2" key="1">
    <citation type="submission" date="2022-10" db="EMBL/GenBank/DDBJ databases">
        <authorList>
            <person name="Chen Y."/>
            <person name="Dougan E. K."/>
            <person name="Chan C."/>
            <person name="Rhodes N."/>
            <person name="Thang M."/>
        </authorList>
    </citation>
    <scope>NUCLEOTIDE SEQUENCE</scope>
</reference>
<protein>
    <submittedName>
        <fullName evidence="2">Uncharacterized protein</fullName>
    </submittedName>
</protein>
<reference evidence="3" key="2">
    <citation type="submission" date="2024-04" db="EMBL/GenBank/DDBJ databases">
        <authorList>
            <person name="Chen Y."/>
            <person name="Shah S."/>
            <person name="Dougan E. K."/>
            <person name="Thang M."/>
            <person name="Chan C."/>
        </authorList>
    </citation>
    <scope>NUCLEOTIDE SEQUENCE [LARGE SCALE GENOMIC DNA]</scope>
</reference>
<dbReference type="AlphaFoldDB" id="A0A9P1CNJ0"/>
<accession>A0A9P1CNJ0</accession>
<feature type="compositionally biased region" description="Polar residues" evidence="1">
    <location>
        <begin position="1"/>
        <end position="12"/>
    </location>
</feature>
<dbReference type="EMBL" id="CAMXCT030002074">
    <property type="protein sequence ID" value="CAL4782741.1"/>
    <property type="molecule type" value="Genomic_DNA"/>
</dbReference>
<keyword evidence="4" id="KW-1185">Reference proteome</keyword>
<evidence type="ECO:0000313" key="4">
    <source>
        <dbReference type="Proteomes" id="UP001152797"/>
    </source>
</evidence>
<comment type="caution">
    <text evidence="2">The sequence shown here is derived from an EMBL/GenBank/DDBJ whole genome shotgun (WGS) entry which is preliminary data.</text>
</comment>
<dbReference type="EMBL" id="CAMXCT020002074">
    <property type="protein sequence ID" value="CAL1148804.1"/>
    <property type="molecule type" value="Genomic_DNA"/>
</dbReference>
<evidence type="ECO:0000313" key="2">
    <source>
        <dbReference type="EMBL" id="CAI3995429.1"/>
    </source>
</evidence>
<proteinExistence type="predicted"/>
<evidence type="ECO:0000313" key="3">
    <source>
        <dbReference type="EMBL" id="CAL1148804.1"/>
    </source>
</evidence>
<dbReference type="EMBL" id="CAMXCT010002074">
    <property type="protein sequence ID" value="CAI3995429.1"/>
    <property type="molecule type" value="Genomic_DNA"/>
</dbReference>